<dbReference type="OrthoDB" id="3493141at2"/>
<evidence type="ECO:0000313" key="2">
    <source>
        <dbReference type="EMBL" id="AEH50999.1"/>
    </source>
</evidence>
<dbReference type="SUPFAM" id="SSF102114">
    <property type="entry name" value="Radical SAM enzymes"/>
    <property type="match status" value="1"/>
</dbReference>
<dbReference type="HOGENOM" id="CLU_533842_0_0_0"/>
<proteinExistence type="predicted"/>
<dbReference type="AlphaFoldDB" id="F7YYH3"/>
<dbReference type="InterPro" id="IPR058240">
    <property type="entry name" value="rSAM_sf"/>
</dbReference>
<dbReference type="Gene3D" id="3.30.750.200">
    <property type="match status" value="1"/>
</dbReference>
<evidence type="ECO:0000259" key="1">
    <source>
        <dbReference type="PROSITE" id="PS51918"/>
    </source>
</evidence>
<organism evidence="2 3">
    <name type="scientific">Pseudothermotoga thermarum DSM 5069</name>
    <dbReference type="NCBI Taxonomy" id="688269"/>
    <lineage>
        <taxon>Bacteria</taxon>
        <taxon>Thermotogati</taxon>
        <taxon>Thermotogota</taxon>
        <taxon>Thermotogae</taxon>
        <taxon>Thermotogales</taxon>
        <taxon>Thermotogaceae</taxon>
        <taxon>Pseudothermotoga</taxon>
    </lineage>
</organism>
<dbReference type="eggNOG" id="COG1031">
    <property type="taxonomic scope" value="Bacteria"/>
</dbReference>
<dbReference type="KEGG" id="tta:Theth_0915"/>
<reference evidence="2 3" key="1">
    <citation type="submission" date="2010-11" db="EMBL/GenBank/DDBJ databases">
        <title>The complete genome of Thermotoga thermarum DSM 5069.</title>
        <authorList>
            <consortium name="US DOE Joint Genome Institute (JGI-PGF)"/>
            <person name="Lucas S."/>
            <person name="Copeland A."/>
            <person name="Lapidus A."/>
            <person name="Bruce D."/>
            <person name="Goodwin L."/>
            <person name="Pitluck S."/>
            <person name="Kyrpides N."/>
            <person name="Mavromatis K."/>
            <person name="Ivanova N."/>
            <person name="Zeytun A."/>
            <person name="Brettin T."/>
            <person name="Detter J.C."/>
            <person name="Tapia R."/>
            <person name="Han C."/>
            <person name="Land M."/>
            <person name="Hauser L."/>
            <person name="Markowitz V."/>
            <person name="Cheng J.-F."/>
            <person name="Hugenholtz P."/>
            <person name="Woyke T."/>
            <person name="Wu D."/>
            <person name="Spring S."/>
            <person name="Schroeder M."/>
            <person name="Brambilla E."/>
            <person name="Klenk H.-P."/>
            <person name="Eisen J.A."/>
        </authorList>
    </citation>
    <scope>NUCLEOTIDE SEQUENCE [LARGE SCALE GENOMIC DNA]</scope>
    <source>
        <strain evidence="2 3">DSM 5069</strain>
    </source>
</reference>
<protein>
    <submittedName>
        <fullName evidence="2">Radical SAM domain protein</fullName>
    </submittedName>
</protein>
<dbReference type="SFLD" id="SFLDS00029">
    <property type="entry name" value="Radical_SAM"/>
    <property type="match status" value="1"/>
</dbReference>
<dbReference type="SFLD" id="SFLDG01082">
    <property type="entry name" value="B12-binding_domain_containing"/>
    <property type="match status" value="1"/>
</dbReference>
<dbReference type="PROSITE" id="PS51918">
    <property type="entry name" value="RADICAL_SAM"/>
    <property type="match status" value="1"/>
</dbReference>
<gene>
    <name evidence="2" type="ORF">Theth_0915</name>
</gene>
<dbReference type="InterPro" id="IPR007197">
    <property type="entry name" value="rSAM"/>
</dbReference>
<name>F7YYH3_9THEM</name>
<dbReference type="RefSeq" id="WP_013932219.1">
    <property type="nucleotide sequence ID" value="NC_015707.1"/>
</dbReference>
<keyword evidence="3" id="KW-1185">Reference proteome</keyword>
<sequence length="549" mass="62293">MKAVIVDGYIDEPAALGVPPYISHYVRYAAGVLINLGFFVDYFTIDQIRRDDLWKMLSQYDVVFVIGGVTVPGRYVGGTPITLKEIEKIFEICERSEKLIAGPLAKFYVSKGGSKASTIQLKDCKTIGSDLVGDLVRLFTNLSPSLNNWNLVKDAALAGTEIIKKHPFYPRIICEIELSRGCERLGHCSFCIEPVFYPTFTSRPVEHVVEEIVSLYKAGCKAFRLGRAANVLAYYADRNSGKPCPQVFEELYSAIRNNCPEIEILHHDNANPSYIVRYENECAKILETIVKYNSPGDVLSFGVESFDEKVLKMNNIGNSPEIVLRAVEIVNEIGSVRVEGVPKLLPGINLLYGLIGETKETYEKNYQWLKRILEKGLLLRRINIRQVMVEPGTPLWNYYQKKKIKVDRKFFNFYKEKIRAEIDLPMFRKVFPVGTVLRKVYPEFKEGKVTFGRQLGTYPILVGIPFENVEGPIDVIIVDHGPRSVTAIRHPFDLNKVSYEELLAIPKIGKARAARILLSRPFKKFEEVEKILDDKEVVELLKNLKAVIS</sequence>
<dbReference type="GO" id="GO:0051536">
    <property type="term" value="F:iron-sulfur cluster binding"/>
    <property type="evidence" value="ECO:0007669"/>
    <property type="project" value="InterPro"/>
</dbReference>
<dbReference type="Gene3D" id="3.30.750.210">
    <property type="match status" value="1"/>
</dbReference>
<dbReference type="EMBL" id="CP002351">
    <property type="protein sequence ID" value="AEH50999.1"/>
    <property type="molecule type" value="Genomic_DNA"/>
</dbReference>
<evidence type="ECO:0000313" key="3">
    <source>
        <dbReference type="Proteomes" id="UP000006804"/>
    </source>
</evidence>
<dbReference type="InterPro" id="IPR006638">
    <property type="entry name" value="Elp3/MiaA/NifB-like_rSAM"/>
</dbReference>
<dbReference type="SMART" id="SM00729">
    <property type="entry name" value="Elp3"/>
    <property type="match status" value="1"/>
</dbReference>
<accession>F7YYH3</accession>
<dbReference type="GO" id="GO:0003824">
    <property type="term" value="F:catalytic activity"/>
    <property type="evidence" value="ECO:0007669"/>
    <property type="project" value="InterPro"/>
</dbReference>
<dbReference type="PATRIC" id="fig|688269.3.peg.937"/>
<dbReference type="Gene3D" id="1.10.150.320">
    <property type="entry name" value="Photosystem II 12 kDa extrinsic protein"/>
    <property type="match status" value="1"/>
</dbReference>
<feature type="domain" description="Radical SAM core" evidence="1">
    <location>
        <begin position="168"/>
        <end position="428"/>
    </location>
</feature>
<dbReference type="CDD" id="cd01335">
    <property type="entry name" value="Radical_SAM"/>
    <property type="match status" value="1"/>
</dbReference>
<dbReference type="PANTHER" id="PTHR43324:SF1">
    <property type="entry name" value="RADICAL SAM CORE DOMAIN-CONTAINING PROTEIN"/>
    <property type="match status" value="1"/>
</dbReference>
<dbReference type="Pfam" id="PF04055">
    <property type="entry name" value="Radical_SAM"/>
    <property type="match status" value="1"/>
</dbReference>
<dbReference type="PANTHER" id="PTHR43324">
    <property type="match status" value="1"/>
</dbReference>
<dbReference type="Proteomes" id="UP000006804">
    <property type="component" value="Chromosome"/>
</dbReference>
<dbReference type="SUPFAM" id="SSF81585">
    <property type="entry name" value="PsbU/PolX domain-like"/>
    <property type="match status" value="1"/>
</dbReference>
<dbReference type="STRING" id="688269.Theth_0915"/>